<keyword evidence="2" id="KW-0808">Transferase</keyword>
<dbReference type="PANTHER" id="PTHR31285">
    <property type="entry name" value="NICOTINAMIDE MONONUCLEOTIDE ADENYLYLTRANSFERASE"/>
    <property type="match status" value="1"/>
</dbReference>
<dbReference type="GO" id="GO:0005737">
    <property type="term" value="C:cytoplasm"/>
    <property type="evidence" value="ECO:0007669"/>
    <property type="project" value="TreeGrafter"/>
</dbReference>
<evidence type="ECO:0000313" key="3">
    <source>
        <dbReference type="Proteomes" id="UP001174694"/>
    </source>
</evidence>
<dbReference type="SUPFAM" id="SSF52374">
    <property type="entry name" value="Nucleotidylyl transferase"/>
    <property type="match status" value="1"/>
</dbReference>
<dbReference type="Gene3D" id="3.40.50.620">
    <property type="entry name" value="HUPs"/>
    <property type="match status" value="1"/>
</dbReference>
<name>A0AA38RYP6_9PEZI</name>
<dbReference type="Proteomes" id="UP001174694">
    <property type="component" value="Unassembled WGS sequence"/>
</dbReference>
<comment type="caution">
    <text evidence="2">The sequence shown here is derived from an EMBL/GenBank/DDBJ whole genome shotgun (WGS) entry which is preliminary data.</text>
</comment>
<dbReference type="EMBL" id="JANBVO010000019">
    <property type="protein sequence ID" value="KAJ9143446.1"/>
    <property type="molecule type" value="Genomic_DNA"/>
</dbReference>
<accession>A0AA38RYP6</accession>
<evidence type="ECO:0000313" key="2">
    <source>
        <dbReference type="EMBL" id="KAJ9143446.1"/>
    </source>
</evidence>
<protein>
    <submittedName>
        <fullName evidence="2">Cytidylyltransferase family protein</fullName>
    </submittedName>
</protein>
<gene>
    <name evidence="2" type="ORF">NKR23_g6484</name>
</gene>
<dbReference type="AlphaFoldDB" id="A0AA38RYP6"/>
<dbReference type="GO" id="GO:0016887">
    <property type="term" value="F:ATP hydrolysis activity"/>
    <property type="evidence" value="ECO:0007669"/>
    <property type="project" value="TreeGrafter"/>
</dbReference>
<feature type="region of interest" description="Disordered" evidence="1">
    <location>
        <begin position="204"/>
        <end position="224"/>
    </location>
</feature>
<dbReference type="GO" id="GO:0005634">
    <property type="term" value="C:nucleus"/>
    <property type="evidence" value="ECO:0007669"/>
    <property type="project" value="TreeGrafter"/>
</dbReference>
<dbReference type="InterPro" id="IPR014729">
    <property type="entry name" value="Rossmann-like_a/b/a_fold"/>
</dbReference>
<keyword evidence="3" id="KW-1185">Reference proteome</keyword>
<proteinExistence type="predicted"/>
<dbReference type="PANTHER" id="PTHR31285:SF0">
    <property type="entry name" value="NICOTINAMIDE MONONUCLEOTIDE ADENYLYLTRANSFERASE"/>
    <property type="match status" value="1"/>
</dbReference>
<dbReference type="GO" id="GO:0000309">
    <property type="term" value="F:nicotinamide-nucleotide adenylyltransferase activity"/>
    <property type="evidence" value="ECO:0007669"/>
    <property type="project" value="TreeGrafter"/>
</dbReference>
<reference evidence="2" key="1">
    <citation type="submission" date="2022-07" db="EMBL/GenBank/DDBJ databases">
        <title>Fungi with potential for degradation of polypropylene.</title>
        <authorList>
            <person name="Gostincar C."/>
        </authorList>
    </citation>
    <scope>NUCLEOTIDE SEQUENCE</scope>
    <source>
        <strain evidence="2">EXF-13308</strain>
    </source>
</reference>
<organism evidence="2 3">
    <name type="scientific">Pleurostoma richardsiae</name>
    <dbReference type="NCBI Taxonomy" id="41990"/>
    <lineage>
        <taxon>Eukaryota</taxon>
        <taxon>Fungi</taxon>
        <taxon>Dikarya</taxon>
        <taxon>Ascomycota</taxon>
        <taxon>Pezizomycotina</taxon>
        <taxon>Sordariomycetes</taxon>
        <taxon>Sordariomycetidae</taxon>
        <taxon>Calosphaeriales</taxon>
        <taxon>Pleurostomataceae</taxon>
        <taxon>Pleurostoma</taxon>
    </lineage>
</organism>
<feature type="region of interest" description="Disordered" evidence="1">
    <location>
        <begin position="147"/>
        <end position="177"/>
    </location>
</feature>
<keyword evidence="2" id="KW-0548">Nucleotidyltransferase</keyword>
<evidence type="ECO:0000256" key="1">
    <source>
        <dbReference type="SAM" id="MobiDB-lite"/>
    </source>
</evidence>
<sequence length="374" mass="40310">MSAIREAGATMAPDARAALISAFARRLHAFQAQARHFEVVTTVHNAADLLRPQLAPATPPPRQHGPRTLIVLDSSFNPPTKAHMRMATAAVQELASGDGGSRRGGLRVLLLLAVNNADKGAKPAAFEHRLVMMRQFAVDMHDELRGEETGGVVEKQGNTTTNTESEEGGKSSSSTPPIDIGLTTYPFFHEKSASIASSAFYNSAVTSESGGGTSTSPIPGDADSATAPEQVFLAGYDTLIRIFNPKYYSPPIPADAGVTTDTADRRKTPMQTALDPFLTRARLRVTMRTDDGWGGRDEQEQHVRALAEGGELEQVGGRREWARRIDLVEGGGEVVSSTLARRAAKEGKWEVLGTLVSQRVGEYVRSERLYTEDA</sequence>